<gene>
    <name evidence="2" type="ORF">ACFFOL_08750</name>
</gene>
<protein>
    <submittedName>
        <fullName evidence="2">NUDIX domain-containing protein</fullName>
    </submittedName>
</protein>
<dbReference type="AlphaFoldDB" id="A0ABD5MQL5"/>
<evidence type="ECO:0000313" key="3">
    <source>
        <dbReference type="Proteomes" id="UP001589595"/>
    </source>
</evidence>
<dbReference type="InterPro" id="IPR015797">
    <property type="entry name" value="NUDIX_hydrolase-like_dom_sf"/>
</dbReference>
<reference evidence="2" key="1">
    <citation type="submission" date="2024-09" db="EMBL/GenBank/DDBJ databases">
        <authorList>
            <person name="Sun Q."/>
        </authorList>
    </citation>
    <scope>NUCLEOTIDE SEQUENCE [LARGE SCALE GENOMIC DNA]</scope>
    <source>
        <strain evidence="2">JCM 31273</strain>
    </source>
</reference>
<evidence type="ECO:0000259" key="1">
    <source>
        <dbReference type="Pfam" id="PF00293"/>
    </source>
</evidence>
<feature type="domain" description="Nudix hydrolase" evidence="1">
    <location>
        <begin position="14"/>
        <end position="49"/>
    </location>
</feature>
<dbReference type="Pfam" id="PF00293">
    <property type="entry name" value="NUDIX"/>
    <property type="match status" value="1"/>
</dbReference>
<proteinExistence type="predicted"/>
<dbReference type="SUPFAM" id="SSF55811">
    <property type="entry name" value="Nudix"/>
    <property type="match status" value="1"/>
</dbReference>
<dbReference type="EMBL" id="JBHMAJ010000006">
    <property type="protein sequence ID" value="MFB9824252.1"/>
    <property type="molecule type" value="Genomic_DNA"/>
</dbReference>
<keyword evidence="3" id="KW-1185">Reference proteome</keyword>
<dbReference type="Gene3D" id="3.90.79.10">
    <property type="entry name" value="Nucleoside Triphosphate Pyrophosphohydrolase"/>
    <property type="match status" value="1"/>
</dbReference>
<organism evidence="2 3">
    <name type="scientific">Halobaculum roseum</name>
    <dbReference type="NCBI Taxonomy" id="2175149"/>
    <lineage>
        <taxon>Archaea</taxon>
        <taxon>Methanobacteriati</taxon>
        <taxon>Methanobacteriota</taxon>
        <taxon>Stenosarchaea group</taxon>
        <taxon>Halobacteria</taxon>
        <taxon>Halobacteriales</taxon>
        <taxon>Haloferacaceae</taxon>
        <taxon>Halobaculum</taxon>
    </lineage>
</organism>
<name>A0ABD5MQL5_9EURY</name>
<dbReference type="Proteomes" id="UP001589595">
    <property type="component" value="Unassembled WGS sequence"/>
</dbReference>
<accession>A0ABD5MQL5</accession>
<evidence type="ECO:0000313" key="2">
    <source>
        <dbReference type="EMBL" id="MFB9824252.1"/>
    </source>
</evidence>
<dbReference type="InterPro" id="IPR000086">
    <property type="entry name" value="NUDIX_hydrolase_dom"/>
</dbReference>
<sequence length="90" mass="9726">MTDEPLQATVTQRGVVFAPTDQVLIVRRATDGGWELPGGRVDRGERARCAPYVGTIDSVFRTLLGEFVTNVGFDKIPTAGTDGQHESSPH</sequence>
<comment type="caution">
    <text evidence="2">The sequence shown here is derived from an EMBL/GenBank/DDBJ whole genome shotgun (WGS) entry which is preliminary data.</text>
</comment>
<dbReference type="GeneID" id="67209911"/>
<dbReference type="RefSeq" id="WP_222922599.1">
    <property type="nucleotide sequence ID" value="NZ_CP082286.1"/>
</dbReference>